<dbReference type="SUPFAM" id="SSF159888">
    <property type="entry name" value="YdhG-like"/>
    <property type="match status" value="1"/>
</dbReference>
<dbReference type="Proteomes" id="UP000633278">
    <property type="component" value="Unassembled WGS sequence"/>
</dbReference>
<protein>
    <recommendedName>
        <fullName evidence="1">YdhG-like domain-containing protein</fullName>
    </recommendedName>
</protein>
<keyword evidence="3" id="KW-1185">Reference proteome</keyword>
<name>A0A917HTM2_9FLAO</name>
<organism evidence="2 3">
    <name type="scientific">Polaribacter pacificus</name>
    <dbReference type="NCBI Taxonomy" id="1775173"/>
    <lineage>
        <taxon>Bacteria</taxon>
        <taxon>Pseudomonadati</taxon>
        <taxon>Bacteroidota</taxon>
        <taxon>Flavobacteriia</taxon>
        <taxon>Flavobacteriales</taxon>
        <taxon>Flavobacteriaceae</taxon>
    </lineage>
</organism>
<evidence type="ECO:0000313" key="2">
    <source>
        <dbReference type="EMBL" id="GGG89989.1"/>
    </source>
</evidence>
<dbReference type="RefSeq" id="WP_308421281.1">
    <property type="nucleotide sequence ID" value="NZ_BMJW01000001.1"/>
</dbReference>
<dbReference type="Gene3D" id="3.90.1150.200">
    <property type="match status" value="1"/>
</dbReference>
<proteinExistence type="predicted"/>
<feature type="domain" description="YdhG-like" evidence="1">
    <location>
        <begin position="18"/>
        <end position="112"/>
    </location>
</feature>
<accession>A0A917HTM2</accession>
<evidence type="ECO:0000259" key="1">
    <source>
        <dbReference type="Pfam" id="PF08818"/>
    </source>
</evidence>
<evidence type="ECO:0000313" key="3">
    <source>
        <dbReference type="Proteomes" id="UP000633278"/>
    </source>
</evidence>
<dbReference type="InterPro" id="IPR014922">
    <property type="entry name" value="YdhG-like"/>
</dbReference>
<gene>
    <name evidence="2" type="ORF">GCM10011416_03200</name>
</gene>
<dbReference type="Pfam" id="PF08818">
    <property type="entry name" value="DUF1801"/>
    <property type="match status" value="1"/>
</dbReference>
<comment type="caution">
    <text evidence="2">The sequence shown here is derived from an EMBL/GenBank/DDBJ whole genome shotgun (WGS) entry which is preliminary data.</text>
</comment>
<reference evidence="2" key="1">
    <citation type="journal article" date="2014" name="Int. J. Syst. Evol. Microbiol.">
        <title>Complete genome sequence of Corynebacterium casei LMG S-19264T (=DSM 44701T), isolated from a smear-ripened cheese.</title>
        <authorList>
            <consortium name="US DOE Joint Genome Institute (JGI-PGF)"/>
            <person name="Walter F."/>
            <person name="Albersmeier A."/>
            <person name="Kalinowski J."/>
            <person name="Ruckert C."/>
        </authorList>
    </citation>
    <scope>NUCLEOTIDE SEQUENCE</scope>
    <source>
        <strain evidence="2">CGMCC 1.15763</strain>
    </source>
</reference>
<reference evidence="2" key="2">
    <citation type="submission" date="2020-09" db="EMBL/GenBank/DDBJ databases">
        <authorList>
            <person name="Sun Q."/>
            <person name="Zhou Y."/>
        </authorList>
    </citation>
    <scope>NUCLEOTIDE SEQUENCE</scope>
    <source>
        <strain evidence="2">CGMCC 1.15763</strain>
    </source>
</reference>
<dbReference type="AlphaFoldDB" id="A0A917HTM2"/>
<sequence>MEMKPAELFILKQEEPFKSMLLHLQMHIERSFPDARLKYKWRLPVYYIQEKPFCYLNVSHKKGFVDLGFWASAHLKDNKHLVTDGRKVVKSLRYFSLEEIDQKILDSVLQEAYQSKGKGFYQKKNL</sequence>
<dbReference type="EMBL" id="BMJW01000001">
    <property type="protein sequence ID" value="GGG89989.1"/>
    <property type="molecule type" value="Genomic_DNA"/>
</dbReference>